<keyword evidence="2" id="KW-1185">Reference proteome</keyword>
<dbReference type="EMBL" id="AP027142">
    <property type="protein sequence ID" value="BDV33616.1"/>
    <property type="molecule type" value="Genomic_DNA"/>
</dbReference>
<reference evidence="1 2" key="1">
    <citation type="journal article" date="2023" name="Int. J. Syst. Evol. Microbiol.">
        <title>Methylocystis iwaonis sp. nov., a type II methane-oxidizing bacterium from surface soil of a rice paddy field in Japan, and emended description of the genus Methylocystis (ex Whittenbury et al. 1970) Bowman et al. 1993.</title>
        <authorList>
            <person name="Kaise H."/>
            <person name="Sawadogo J.B."/>
            <person name="Alam M.S."/>
            <person name="Ueno C."/>
            <person name="Dianou D."/>
            <person name="Shinjo R."/>
            <person name="Asakawa S."/>
        </authorList>
    </citation>
    <scope>NUCLEOTIDE SEQUENCE [LARGE SCALE GENOMIC DNA]</scope>
    <source>
        <strain evidence="1 2">SS37A-Re</strain>
    </source>
</reference>
<evidence type="ECO:0000313" key="1">
    <source>
        <dbReference type="EMBL" id="BDV33616.1"/>
    </source>
</evidence>
<dbReference type="RefSeq" id="WP_281931112.1">
    <property type="nucleotide sequence ID" value="NZ_AP027142.1"/>
</dbReference>
<gene>
    <name evidence="1" type="ORF">SS37A_11450</name>
</gene>
<dbReference type="Proteomes" id="UP001317629">
    <property type="component" value="Chromosome"/>
</dbReference>
<evidence type="ECO:0000313" key="2">
    <source>
        <dbReference type="Proteomes" id="UP001317629"/>
    </source>
</evidence>
<dbReference type="PROSITE" id="PS51257">
    <property type="entry name" value="PROKAR_LIPOPROTEIN"/>
    <property type="match status" value="1"/>
</dbReference>
<evidence type="ECO:0008006" key="3">
    <source>
        <dbReference type="Google" id="ProtNLM"/>
    </source>
</evidence>
<protein>
    <recommendedName>
        <fullName evidence="3">Lipoprotein</fullName>
    </recommendedName>
</protein>
<name>A0ABM8E6M1_9HYPH</name>
<organism evidence="1 2">
    <name type="scientific">Methylocystis iwaonis</name>
    <dbReference type="NCBI Taxonomy" id="2885079"/>
    <lineage>
        <taxon>Bacteria</taxon>
        <taxon>Pseudomonadati</taxon>
        <taxon>Pseudomonadota</taxon>
        <taxon>Alphaproteobacteria</taxon>
        <taxon>Hyphomicrobiales</taxon>
        <taxon>Methylocystaceae</taxon>
        <taxon>Methylocystis</taxon>
    </lineage>
</organism>
<proteinExistence type="predicted"/>
<accession>A0ABM8E6M1</accession>
<sequence>MRLIGLIFIAFSAALLSGCSWDVPIATQWKLRAFDMGTADLTKLRFALRTPEWAAPTPDKTVLVTTLASEGEKDGERNVEIHLHRAAYAKDAEDIANLSQKTGPLDVYEIAPRDLATAQALQAEARKLKAEGRHGHNGVKVDRGLACRKANVPDGAIPIDVFIHPDDEIGWLPLLENYDVRALLKTPEDLRKFEEGAPLCDKHAQRASR</sequence>